<dbReference type="GO" id="GO:0046654">
    <property type="term" value="P:tetrahydrofolate biosynthetic process"/>
    <property type="evidence" value="ECO:0007669"/>
    <property type="project" value="UniProtKB-UniRule"/>
</dbReference>
<evidence type="ECO:0000313" key="3">
    <source>
        <dbReference type="EMBL" id="PRY79007.1"/>
    </source>
</evidence>
<evidence type="ECO:0000313" key="4">
    <source>
        <dbReference type="Proteomes" id="UP000238007"/>
    </source>
</evidence>
<evidence type="ECO:0000256" key="2">
    <source>
        <dbReference type="HAMAP-Rule" id="MF_01527"/>
    </source>
</evidence>
<dbReference type="EMBL" id="PVTP01000003">
    <property type="protein sequence ID" value="PRY79007.1"/>
    <property type="molecule type" value="Genomic_DNA"/>
</dbReference>
<dbReference type="PANTHER" id="PTHR36445">
    <property type="entry name" value="GTP CYCLOHYDROLASE MPTA"/>
    <property type="match status" value="1"/>
</dbReference>
<comment type="caution">
    <text evidence="3">The sequence shown here is derived from an EMBL/GenBank/DDBJ whole genome shotgun (WGS) entry which is preliminary data.</text>
</comment>
<evidence type="ECO:0000256" key="1">
    <source>
        <dbReference type="ARBA" id="ARBA00022801"/>
    </source>
</evidence>
<keyword evidence="4" id="KW-1185">Reference proteome</keyword>
<dbReference type="HAMAP" id="MF_01527_B">
    <property type="entry name" value="GTP_cyclohydrol_B"/>
    <property type="match status" value="1"/>
</dbReference>
<dbReference type="Proteomes" id="UP000238007">
    <property type="component" value="Unassembled WGS sequence"/>
</dbReference>
<dbReference type="InterPro" id="IPR022838">
    <property type="entry name" value="GTP_cyclohydrolase_FolE2"/>
</dbReference>
<dbReference type="PANTHER" id="PTHR36445:SF1">
    <property type="entry name" value="GTP CYCLOHYDROLASE MPTA"/>
    <property type="match status" value="1"/>
</dbReference>
<keyword evidence="1 2" id="KW-0378">Hydrolase</keyword>
<reference evidence="3 4" key="1">
    <citation type="submission" date="2018-03" db="EMBL/GenBank/DDBJ databases">
        <title>Genomic Encyclopedia of Archaeal and Bacterial Type Strains, Phase II (KMG-II): from individual species to whole genera.</title>
        <authorList>
            <person name="Goeker M."/>
        </authorList>
    </citation>
    <scope>NUCLEOTIDE SEQUENCE [LARGE SCALE GENOMIC DNA]</scope>
    <source>
        <strain evidence="3 4">DSM 101533</strain>
    </source>
</reference>
<dbReference type="NCBIfam" id="NF010200">
    <property type="entry name" value="PRK13674.1-1"/>
    <property type="match status" value="1"/>
</dbReference>
<name>A0A2T0W213_9RHOB</name>
<protein>
    <recommendedName>
        <fullName evidence="2">GTP cyclohydrolase FolE2</fullName>
        <ecNumber evidence="2">3.5.4.16</ecNumber>
    </recommendedName>
</protein>
<comment type="pathway">
    <text evidence="2">Cofactor biosynthesis; 7,8-dihydroneopterin triphosphate biosynthesis; 7,8-dihydroneopterin triphosphate from GTP: step 1/1.</text>
</comment>
<organism evidence="3 4">
    <name type="scientific">Yoonia maritima</name>
    <dbReference type="NCBI Taxonomy" id="1435347"/>
    <lineage>
        <taxon>Bacteria</taxon>
        <taxon>Pseudomonadati</taxon>
        <taxon>Pseudomonadota</taxon>
        <taxon>Alphaproteobacteria</taxon>
        <taxon>Rhodobacterales</taxon>
        <taxon>Paracoccaceae</taxon>
        <taxon>Yoonia</taxon>
    </lineage>
</organism>
<dbReference type="UniPathway" id="UPA00848">
    <property type="reaction ID" value="UER00151"/>
</dbReference>
<dbReference type="InterPro" id="IPR003801">
    <property type="entry name" value="GTP_cyclohydrolase_FolE2/MptA"/>
</dbReference>
<proteinExistence type="inferred from homology"/>
<dbReference type="Pfam" id="PF02649">
    <property type="entry name" value="GCHY-1"/>
    <property type="match status" value="1"/>
</dbReference>
<dbReference type="Gene3D" id="3.10.270.10">
    <property type="entry name" value="Urate Oxidase"/>
    <property type="match status" value="1"/>
</dbReference>
<comment type="function">
    <text evidence="2">Converts GTP to 7,8-dihydroneopterin triphosphate.</text>
</comment>
<comment type="catalytic activity">
    <reaction evidence="2">
        <text>GTP + H2O = 7,8-dihydroneopterin 3'-triphosphate + formate + H(+)</text>
        <dbReference type="Rhea" id="RHEA:17473"/>
        <dbReference type="ChEBI" id="CHEBI:15377"/>
        <dbReference type="ChEBI" id="CHEBI:15378"/>
        <dbReference type="ChEBI" id="CHEBI:15740"/>
        <dbReference type="ChEBI" id="CHEBI:37565"/>
        <dbReference type="ChEBI" id="CHEBI:58462"/>
        <dbReference type="EC" id="3.5.4.16"/>
    </reaction>
</comment>
<accession>A0A2T0W213</accession>
<comment type="similarity">
    <text evidence="2">Belongs to the GTP cyclohydrolase IV family.</text>
</comment>
<gene>
    <name evidence="2" type="primary">folE2</name>
    <name evidence="3" type="ORF">CLV80_103338</name>
</gene>
<feature type="site" description="May be catalytically important" evidence="2">
    <location>
        <position position="287"/>
    </location>
</feature>
<sequence length="429" mass="48165">MIIALLSSYHRVMVIYVLATKVEASKMTDPTQDVLRIYQDMVKNAHANPHVVKGKHDAGGQEMNVHVADLDKAPTREDADAALAVLRRWATDVTAEEVATLDPLVSRLIPGQEVSNYPALARAYPDAFEVDDEYKASMPDLQNGPSSLIKGAKQQIQHVGISNFRLPIRFRTRDGDDIRLETSVTGSVSLDAEKKGINMSRIMRTFYKHAEETFSFDVIERALDAYKNDLESFDARIQMRFSFPMKVESLRSGLSGYQYYDIALELVESAGVRKKIMHLDYVYSSTCPCSLELSEHARQFRGQLATPHSQRSVARISVLLDEAGDCLWFEDLIDRARAAVSTETQVMVKREDEQAFAELNAANPIFVEDAVRLFTEQLQQDDRVSDFRVIASHQESLHSHDAVSVLTEGDTFASESLDPKLFSTLFHVG</sequence>
<dbReference type="AlphaFoldDB" id="A0A2T0W213"/>
<dbReference type="EC" id="3.5.4.16" evidence="2"/>
<dbReference type="GO" id="GO:0003934">
    <property type="term" value="F:GTP cyclohydrolase I activity"/>
    <property type="evidence" value="ECO:0007669"/>
    <property type="project" value="UniProtKB-UniRule"/>
</dbReference>